<keyword evidence="3" id="KW-1185">Reference proteome</keyword>
<evidence type="ECO:0000256" key="1">
    <source>
        <dbReference type="ARBA" id="ARBA00022801"/>
    </source>
</evidence>
<feature type="non-terminal residue" evidence="2">
    <location>
        <position position="1"/>
    </location>
</feature>
<dbReference type="InterPro" id="IPR044993">
    <property type="entry name" value="BXL"/>
</dbReference>
<dbReference type="AlphaFoldDB" id="A0A830BLH1"/>
<dbReference type="GO" id="GO:0045493">
    <property type="term" value="P:xylan catabolic process"/>
    <property type="evidence" value="ECO:0007669"/>
    <property type="project" value="InterPro"/>
</dbReference>
<dbReference type="GO" id="GO:0009044">
    <property type="term" value="F:xylan 1,4-beta-xylosidase activity"/>
    <property type="evidence" value="ECO:0007669"/>
    <property type="project" value="InterPro"/>
</dbReference>
<evidence type="ECO:0000313" key="3">
    <source>
        <dbReference type="Proteomes" id="UP000653305"/>
    </source>
</evidence>
<dbReference type="GO" id="GO:0046556">
    <property type="term" value="F:alpha-L-arabinofuranosidase activity"/>
    <property type="evidence" value="ECO:0007669"/>
    <property type="project" value="TreeGrafter"/>
</dbReference>
<comment type="caution">
    <text evidence="2">The sequence shown here is derived from an EMBL/GenBank/DDBJ whole genome shotgun (WGS) entry which is preliminary data.</text>
</comment>
<keyword evidence="1" id="KW-0378">Hydrolase</keyword>
<dbReference type="InterPro" id="IPR036962">
    <property type="entry name" value="Glyco_hydro_3_N_sf"/>
</dbReference>
<organism evidence="2 3">
    <name type="scientific">Phtheirospermum japonicum</name>
    <dbReference type="NCBI Taxonomy" id="374723"/>
    <lineage>
        <taxon>Eukaryota</taxon>
        <taxon>Viridiplantae</taxon>
        <taxon>Streptophyta</taxon>
        <taxon>Embryophyta</taxon>
        <taxon>Tracheophyta</taxon>
        <taxon>Spermatophyta</taxon>
        <taxon>Magnoliopsida</taxon>
        <taxon>eudicotyledons</taxon>
        <taxon>Gunneridae</taxon>
        <taxon>Pentapetalae</taxon>
        <taxon>asterids</taxon>
        <taxon>lamiids</taxon>
        <taxon>Lamiales</taxon>
        <taxon>Orobanchaceae</taxon>
        <taxon>Orobanchaceae incertae sedis</taxon>
        <taxon>Phtheirospermum</taxon>
    </lineage>
</organism>
<reference evidence="2" key="1">
    <citation type="submission" date="2020-07" db="EMBL/GenBank/DDBJ databases">
        <title>Ethylene signaling mediates host invasion by parasitic plants.</title>
        <authorList>
            <person name="Yoshida S."/>
        </authorList>
    </citation>
    <scope>NUCLEOTIDE SEQUENCE</scope>
    <source>
        <strain evidence="2">Okayama</strain>
    </source>
</reference>
<dbReference type="Gene3D" id="3.20.20.300">
    <property type="entry name" value="Glycoside hydrolase, family 3, N-terminal domain"/>
    <property type="match status" value="1"/>
</dbReference>
<evidence type="ECO:0000313" key="2">
    <source>
        <dbReference type="EMBL" id="GFP87626.1"/>
    </source>
</evidence>
<dbReference type="SUPFAM" id="SSF51445">
    <property type="entry name" value="(Trans)glycosidases"/>
    <property type="match status" value="1"/>
</dbReference>
<dbReference type="GO" id="GO:0031222">
    <property type="term" value="P:arabinan catabolic process"/>
    <property type="evidence" value="ECO:0007669"/>
    <property type="project" value="TreeGrafter"/>
</dbReference>
<dbReference type="PANTHER" id="PTHR42721:SF1">
    <property type="entry name" value="BETA-D-XYLOSIDASE 6-RELATED"/>
    <property type="match status" value="1"/>
</dbReference>
<dbReference type="Proteomes" id="UP000653305">
    <property type="component" value="Unassembled WGS sequence"/>
</dbReference>
<gene>
    <name evidence="2" type="ORF">PHJA_000906300</name>
</gene>
<proteinExistence type="predicted"/>
<dbReference type="OrthoDB" id="47059at2759"/>
<dbReference type="EMBL" id="BMAC01000150">
    <property type="protein sequence ID" value="GFP87626.1"/>
    <property type="molecule type" value="Genomic_DNA"/>
</dbReference>
<protein>
    <submittedName>
        <fullName evidence="2">Probable beta-d-xylosidase 6</fullName>
    </submittedName>
</protein>
<accession>A0A830BLH1</accession>
<name>A0A830BLH1_9LAMI</name>
<dbReference type="PANTHER" id="PTHR42721">
    <property type="entry name" value="SUGAR HYDROLASE-RELATED"/>
    <property type="match status" value="1"/>
</dbReference>
<dbReference type="InterPro" id="IPR017853">
    <property type="entry name" value="GH"/>
</dbReference>
<sequence length="87" mass="9711">YPFCNTSLPLRTQAQSLICVLSVDEKIQLLSNVSAVPWLGIPSYEWWSESLHTIRVNGPDVSFNGPIKSATEFPRAILFAATFNRSL</sequence>